<comment type="similarity">
    <text evidence="8">Belongs to the class-I aminoacyl-tRNA synthetase family. IleS type 2 subfamily.</text>
</comment>
<dbReference type="SUPFAM" id="SSF52374">
    <property type="entry name" value="Nucleotidylyl transferase"/>
    <property type="match status" value="1"/>
</dbReference>
<dbReference type="GO" id="GO:0005524">
    <property type="term" value="F:ATP binding"/>
    <property type="evidence" value="ECO:0007669"/>
    <property type="project" value="UniProtKB-UniRule"/>
</dbReference>
<comment type="catalytic activity">
    <reaction evidence="7 8">
        <text>tRNA(Ile) + L-isoleucine + ATP = L-isoleucyl-tRNA(Ile) + AMP + diphosphate</text>
        <dbReference type="Rhea" id="RHEA:11060"/>
        <dbReference type="Rhea" id="RHEA-COMP:9666"/>
        <dbReference type="Rhea" id="RHEA-COMP:9695"/>
        <dbReference type="ChEBI" id="CHEBI:30616"/>
        <dbReference type="ChEBI" id="CHEBI:33019"/>
        <dbReference type="ChEBI" id="CHEBI:58045"/>
        <dbReference type="ChEBI" id="CHEBI:78442"/>
        <dbReference type="ChEBI" id="CHEBI:78528"/>
        <dbReference type="ChEBI" id="CHEBI:456215"/>
        <dbReference type="EC" id="6.1.1.5"/>
    </reaction>
</comment>
<dbReference type="AlphaFoldDB" id="A0A2A5CFJ8"/>
<dbReference type="GO" id="GO:0002161">
    <property type="term" value="F:aminoacyl-tRNA deacylase activity"/>
    <property type="evidence" value="ECO:0007669"/>
    <property type="project" value="InterPro"/>
</dbReference>
<feature type="domain" description="Aminoacyl-tRNA synthetase class Ia" evidence="9">
    <location>
        <begin position="46"/>
        <end position="675"/>
    </location>
</feature>
<evidence type="ECO:0000313" key="12">
    <source>
        <dbReference type="Proteomes" id="UP000228987"/>
    </source>
</evidence>
<keyword evidence="8" id="KW-0479">Metal-binding</keyword>
<comment type="subcellular location">
    <subcellularLocation>
        <location evidence="8">Cytoplasm</location>
    </subcellularLocation>
</comment>
<dbReference type="InterPro" id="IPR013155">
    <property type="entry name" value="M/V/L/I-tRNA-synth_anticd-bd"/>
</dbReference>
<feature type="binding site" evidence="8">
    <location>
        <position position="642"/>
    </location>
    <ligand>
        <name>ATP</name>
        <dbReference type="ChEBI" id="CHEBI:30616"/>
    </ligand>
</feature>
<organism evidence="11 12">
    <name type="scientific">SAR86 cluster bacterium</name>
    <dbReference type="NCBI Taxonomy" id="2030880"/>
    <lineage>
        <taxon>Bacteria</taxon>
        <taxon>Pseudomonadati</taxon>
        <taxon>Pseudomonadota</taxon>
        <taxon>Gammaproteobacteria</taxon>
        <taxon>SAR86 cluster</taxon>
    </lineage>
</organism>
<evidence type="ECO:0000256" key="2">
    <source>
        <dbReference type="ARBA" id="ARBA00022741"/>
    </source>
</evidence>
<dbReference type="FunFam" id="3.40.50.620:FF:000023">
    <property type="entry name" value="Isoleucyl-tRNA synthetase,cytoplasmic"/>
    <property type="match status" value="1"/>
</dbReference>
<keyword evidence="1 8" id="KW-0436">Ligase</keyword>
<sequence length="1088" mass="125282">MRLKKPASKRVFYFQTLKNIKLRNLSVTKENKSANEPFSFVAAEHQVLDFWKTNHVFQESLAQTKNCKPYIFYDGPPFATGLPHHGHLVGSTLKDIIPRYYTMKGYYVQRRFGWDCHGLPIEHEIDKALGISSQQAVEKLGIKGYNDECRGIVQRYTAEWEKTITRIGRWVDFEDDYKTMDPDFMESVWWVIKQLWEKELIYQGVKVVPFSTALGTVLSNFEAGSNYQDVQDPAVTVLFKLQDEDAYISAWTTTPWTLPSNLGLCVNENIEYLKVKDEEKDIVFYIARDRLGKLGPNSEELEELLKGEIVIKGYSLADTKIYKGSDLVGKKYEPLFPYFADLESEGAFQIYADDYVTTESGTGIVHLAPAFGEDDYRVMKNNGATALVCPIDFEGKFTAEVSDYAGQYVKDADKAIIRHLKDNGKLLVQEVIDHSYPFCPRSDTPIIYRTIPSWYVKVESIRDRISAANQQINWVPEHIKNGRMGNWLDNAIDWSISRNRYWGTPLPIWINDITDKRICIGSIAELAEYTGVTVDDLHREVVDELTFTLDGEEGTYRRVEEVLDCWFESGAMPYAQLHYPFENKEIFEAGFPAEYIAEGLDQTRGWFYTLLVLSTALFDKPSFKNVIVNGIVMAEDGKKMSKRLQNYTPPDVLMEEYGADALRLYLINSGLVKAEEQRFTDSGVKDMVRRVLLPWYNSFKFLQTYAAIDNWKAEEIEDAAFDNIVDQWIISKLQTLKANVAKEMAEYKLYNVVPALFEFIEDLTNWYIRLNRPRFWSEGMSEDKNAAFRTLHHVLNELNISLAPFAPFLSEHIYQALNAFAPTEVERKQSVHLCAYPEADEKLIQPALEAAVERMQSIILLGRQKREQVKIKTKIPLARLTIIHEDQSMLDEISRLETYIKSELNVKTVNYSTAEDEFINLYAKPNSPVLGKRFGKEFKTFKKLIEDLTAQQLKSLQDEGSLSLENEVFSTEDILVFREAKAGTDAVSDRFITIDMDIELTDDLLAEGLAREIVNRIQKTRKDLNFNVADRIKINYFGPNEVLKIIEEHQVYIGKETLCIEFTVDEKADQHRFELDETYVLNLNIEKA</sequence>
<keyword evidence="5 8" id="KW-0030">Aminoacyl-tRNA synthetase</keyword>
<dbReference type="CDD" id="cd07961">
    <property type="entry name" value="Anticodon_Ia_Ile_ABEc"/>
    <property type="match status" value="1"/>
</dbReference>
<dbReference type="GO" id="GO:0005737">
    <property type="term" value="C:cytoplasm"/>
    <property type="evidence" value="ECO:0007669"/>
    <property type="project" value="UniProtKB-SubCell"/>
</dbReference>
<comment type="caution">
    <text evidence="11">The sequence shown here is derived from an EMBL/GenBank/DDBJ whole genome shotgun (WGS) entry which is preliminary data.</text>
</comment>
<dbReference type="CDD" id="cd00818">
    <property type="entry name" value="IleRS_core"/>
    <property type="match status" value="1"/>
</dbReference>
<reference evidence="12" key="1">
    <citation type="submission" date="2017-08" db="EMBL/GenBank/DDBJ databases">
        <title>A dynamic microbial community with high functional redundancy inhabits the cold, oxic subseafloor aquifer.</title>
        <authorList>
            <person name="Tully B.J."/>
            <person name="Wheat C.G."/>
            <person name="Glazer B.T."/>
            <person name="Huber J.A."/>
        </authorList>
    </citation>
    <scope>NUCLEOTIDE SEQUENCE [LARGE SCALE GENOMIC DNA]</scope>
</reference>
<dbReference type="GO" id="GO:0004822">
    <property type="term" value="F:isoleucine-tRNA ligase activity"/>
    <property type="evidence" value="ECO:0007669"/>
    <property type="project" value="UniProtKB-UniRule"/>
</dbReference>
<feature type="short sequence motif" description="'KMSKS' region" evidence="8">
    <location>
        <begin position="639"/>
        <end position="643"/>
    </location>
</feature>
<feature type="domain" description="Methionyl/Valyl/Leucyl/Isoleucyl-tRNA synthetase anticodon-binding" evidence="10">
    <location>
        <begin position="726"/>
        <end position="877"/>
    </location>
</feature>
<evidence type="ECO:0000256" key="7">
    <source>
        <dbReference type="ARBA" id="ARBA00048359"/>
    </source>
</evidence>
<dbReference type="Gene3D" id="1.10.730.10">
    <property type="entry name" value="Isoleucyl-tRNA Synthetase, Domain 1"/>
    <property type="match status" value="1"/>
</dbReference>
<dbReference type="InterPro" id="IPR023586">
    <property type="entry name" value="Ile-tRNA-ligase_type2"/>
</dbReference>
<dbReference type="SUPFAM" id="SSF47323">
    <property type="entry name" value="Anticodon-binding domain of a subclass of class I aminoacyl-tRNA synthetases"/>
    <property type="match status" value="1"/>
</dbReference>
<dbReference type="Pfam" id="PF19302">
    <property type="entry name" value="DUF5915"/>
    <property type="match status" value="1"/>
</dbReference>
<evidence type="ECO:0000256" key="8">
    <source>
        <dbReference type="HAMAP-Rule" id="MF_02003"/>
    </source>
</evidence>
<evidence type="ECO:0000259" key="9">
    <source>
        <dbReference type="Pfam" id="PF00133"/>
    </source>
</evidence>
<dbReference type="InterPro" id="IPR002300">
    <property type="entry name" value="aa-tRNA-synth_Ia"/>
</dbReference>
<comment type="cofactor">
    <cofactor evidence="8">
        <name>Zn(2+)</name>
        <dbReference type="ChEBI" id="CHEBI:29105"/>
    </cofactor>
</comment>
<comment type="domain">
    <text evidence="8">IleRS has two distinct active sites: one for aminoacylation and one for editing. The misactivated valine is translocated from the active site to the editing site, which sterically excludes the correctly activated isoleucine. The single editing site contains two valyl binding pockets, one specific for each substrate (Val-AMP or Val-tRNA(Ile)).</text>
</comment>
<protein>
    <recommendedName>
        <fullName evidence="8">Isoleucine--tRNA ligase</fullName>
        <ecNumber evidence="8">6.1.1.5</ecNumber>
    </recommendedName>
    <alternativeName>
        <fullName evidence="8">Isoleucyl-tRNA synthetase</fullName>
        <shortName evidence="8">IleRS</shortName>
    </alternativeName>
</protein>
<feature type="short sequence motif" description="'HIGH' region" evidence="8">
    <location>
        <begin position="77"/>
        <end position="87"/>
    </location>
</feature>
<accession>A0A2A5CFJ8</accession>
<keyword evidence="8" id="KW-0963">Cytoplasm</keyword>
<dbReference type="FunFam" id="3.40.50.620:FF:000133">
    <property type="entry name" value="Isoleucyl-tRNA synthetase, cytoplasmic"/>
    <property type="match status" value="1"/>
</dbReference>
<keyword evidence="4 8" id="KW-0648">Protein biosynthesis</keyword>
<dbReference type="InterPro" id="IPR009008">
    <property type="entry name" value="Val/Leu/Ile-tRNA-synth_edit"/>
</dbReference>
<dbReference type="NCBIfam" id="TIGR00392">
    <property type="entry name" value="ileS"/>
    <property type="match status" value="1"/>
</dbReference>
<dbReference type="Proteomes" id="UP000228987">
    <property type="component" value="Unassembled WGS sequence"/>
</dbReference>
<comment type="subunit">
    <text evidence="8">Monomer.</text>
</comment>
<name>A0A2A5CFJ8_9GAMM</name>
<dbReference type="Gene3D" id="3.40.50.620">
    <property type="entry name" value="HUPs"/>
    <property type="match status" value="2"/>
</dbReference>
<evidence type="ECO:0000256" key="6">
    <source>
        <dbReference type="ARBA" id="ARBA00025217"/>
    </source>
</evidence>
<evidence type="ECO:0000256" key="4">
    <source>
        <dbReference type="ARBA" id="ARBA00022917"/>
    </source>
</evidence>
<gene>
    <name evidence="8" type="primary">ileS</name>
    <name evidence="11" type="ORF">COA71_03145</name>
</gene>
<evidence type="ECO:0000313" key="11">
    <source>
        <dbReference type="EMBL" id="PCJ42523.1"/>
    </source>
</evidence>
<dbReference type="GO" id="GO:0006428">
    <property type="term" value="P:isoleucyl-tRNA aminoacylation"/>
    <property type="evidence" value="ECO:0007669"/>
    <property type="project" value="UniProtKB-UniRule"/>
</dbReference>
<dbReference type="Pfam" id="PF08264">
    <property type="entry name" value="Anticodon_1"/>
    <property type="match status" value="1"/>
</dbReference>
<keyword evidence="3 8" id="KW-0067">ATP-binding</keyword>
<dbReference type="InterPro" id="IPR033709">
    <property type="entry name" value="Anticodon_Ile_ABEc"/>
</dbReference>
<evidence type="ECO:0000256" key="3">
    <source>
        <dbReference type="ARBA" id="ARBA00022840"/>
    </source>
</evidence>
<dbReference type="InterPro" id="IPR009080">
    <property type="entry name" value="tRNAsynth_Ia_anticodon-bd"/>
</dbReference>
<dbReference type="InterPro" id="IPR014729">
    <property type="entry name" value="Rossmann-like_a/b/a_fold"/>
</dbReference>
<keyword evidence="2 8" id="KW-0547">Nucleotide-binding</keyword>
<dbReference type="GO" id="GO:0008270">
    <property type="term" value="F:zinc ion binding"/>
    <property type="evidence" value="ECO:0007669"/>
    <property type="project" value="UniProtKB-UniRule"/>
</dbReference>
<dbReference type="EMBL" id="NVWI01000002">
    <property type="protein sequence ID" value="PCJ42523.1"/>
    <property type="molecule type" value="Genomic_DNA"/>
</dbReference>
<dbReference type="Pfam" id="PF00133">
    <property type="entry name" value="tRNA-synt_1"/>
    <property type="match status" value="1"/>
</dbReference>
<evidence type="ECO:0000259" key="10">
    <source>
        <dbReference type="Pfam" id="PF08264"/>
    </source>
</evidence>
<dbReference type="GO" id="GO:0000049">
    <property type="term" value="F:tRNA binding"/>
    <property type="evidence" value="ECO:0007669"/>
    <property type="project" value="InterPro"/>
</dbReference>
<dbReference type="PRINTS" id="PR00984">
    <property type="entry name" value="TRNASYNTHILE"/>
</dbReference>
<dbReference type="SUPFAM" id="SSF50677">
    <property type="entry name" value="ValRS/IleRS/LeuRS editing domain"/>
    <property type="match status" value="1"/>
</dbReference>
<dbReference type="PANTHER" id="PTHR42780:SF1">
    <property type="entry name" value="ISOLEUCINE--TRNA LIGASE, CYTOPLASMIC"/>
    <property type="match status" value="1"/>
</dbReference>
<proteinExistence type="inferred from homology"/>
<dbReference type="HAMAP" id="MF_02003">
    <property type="entry name" value="Ile_tRNA_synth_type2"/>
    <property type="match status" value="1"/>
</dbReference>
<evidence type="ECO:0000256" key="5">
    <source>
        <dbReference type="ARBA" id="ARBA00023146"/>
    </source>
</evidence>
<dbReference type="PANTHER" id="PTHR42780">
    <property type="entry name" value="SOLEUCYL-TRNA SYNTHETASE"/>
    <property type="match status" value="1"/>
</dbReference>
<evidence type="ECO:0000256" key="1">
    <source>
        <dbReference type="ARBA" id="ARBA00022598"/>
    </source>
</evidence>
<comment type="function">
    <text evidence="6 8">Catalyzes the attachment of isoleucine to tRNA(Ile). As IleRS can inadvertently accommodate and process structurally similar amino acids such as valine, to avoid such errors it has two additional distinct tRNA(Ile)-dependent editing activities. One activity is designated as 'pretransfer' editing and involves the hydrolysis of activated Val-AMP. The other activity is designated 'posttransfer' editing and involves deacylation of mischarged Val-tRNA(Ile).</text>
</comment>
<dbReference type="InterPro" id="IPR002301">
    <property type="entry name" value="Ile-tRNA-ligase"/>
</dbReference>
<dbReference type="EC" id="6.1.1.5" evidence="8"/>
<keyword evidence="8" id="KW-0862">Zinc</keyword>